<gene>
    <name evidence="2" type="ORF">E2C01_086269</name>
</gene>
<dbReference type="Proteomes" id="UP000324222">
    <property type="component" value="Unassembled WGS sequence"/>
</dbReference>
<sequence length="85" mass="9441">MHHPDRGSAPMTPGNRTIKVSNEGRRSYYRVRSKSYRGTEARRNTSPLPAPRLPPTKDSCIFLASNHPEGGSTNHQADRSFSSTC</sequence>
<organism evidence="2 3">
    <name type="scientific">Portunus trituberculatus</name>
    <name type="common">Swimming crab</name>
    <name type="synonym">Neptunus trituberculatus</name>
    <dbReference type="NCBI Taxonomy" id="210409"/>
    <lineage>
        <taxon>Eukaryota</taxon>
        <taxon>Metazoa</taxon>
        <taxon>Ecdysozoa</taxon>
        <taxon>Arthropoda</taxon>
        <taxon>Crustacea</taxon>
        <taxon>Multicrustacea</taxon>
        <taxon>Malacostraca</taxon>
        <taxon>Eumalacostraca</taxon>
        <taxon>Eucarida</taxon>
        <taxon>Decapoda</taxon>
        <taxon>Pleocyemata</taxon>
        <taxon>Brachyura</taxon>
        <taxon>Eubrachyura</taxon>
        <taxon>Portunoidea</taxon>
        <taxon>Portunidae</taxon>
        <taxon>Portuninae</taxon>
        <taxon>Portunus</taxon>
    </lineage>
</organism>
<proteinExistence type="predicted"/>
<protein>
    <submittedName>
        <fullName evidence="2">Uncharacterized protein</fullName>
    </submittedName>
</protein>
<accession>A0A5B7J979</accession>
<comment type="caution">
    <text evidence="2">The sequence shown here is derived from an EMBL/GenBank/DDBJ whole genome shotgun (WGS) entry which is preliminary data.</text>
</comment>
<reference evidence="2" key="1">
    <citation type="submission" date="2019-05" db="EMBL/GenBank/DDBJ databases">
        <title>Another draft genome of Portunus trituberculatus and its Hox gene families provides insights of decapod evolution.</title>
        <authorList>
            <person name="Jeong J.-H."/>
            <person name="Song I."/>
            <person name="Kim S."/>
            <person name="Choi T."/>
            <person name="Kim D."/>
            <person name="Ryu S."/>
            <person name="Kim W."/>
        </authorList>
    </citation>
    <scope>NUCLEOTIDE SEQUENCE [LARGE SCALE GENOMIC DNA]</scope>
    <source>
        <tissue evidence="2">Muscle</tissue>
    </source>
</reference>
<evidence type="ECO:0000313" key="3">
    <source>
        <dbReference type="Proteomes" id="UP000324222"/>
    </source>
</evidence>
<feature type="compositionally biased region" description="Polar residues" evidence="1">
    <location>
        <begin position="71"/>
        <end position="85"/>
    </location>
</feature>
<keyword evidence="3" id="KW-1185">Reference proteome</keyword>
<name>A0A5B7J979_PORTR</name>
<feature type="region of interest" description="Disordered" evidence="1">
    <location>
        <begin position="1"/>
        <end position="85"/>
    </location>
</feature>
<evidence type="ECO:0000256" key="1">
    <source>
        <dbReference type="SAM" id="MobiDB-lite"/>
    </source>
</evidence>
<evidence type="ECO:0000313" key="2">
    <source>
        <dbReference type="EMBL" id="MPC91245.1"/>
    </source>
</evidence>
<dbReference type="AlphaFoldDB" id="A0A5B7J979"/>
<dbReference type="EMBL" id="VSRR010087093">
    <property type="protein sequence ID" value="MPC91245.1"/>
    <property type="molecule type" value="Genomic_DNA"/>
</dbReference>